<reference evidence="2" key="1">
    <citation type="journal article" date="2023" name="Front. Plant Sci.">
        <title>Chromosomal-level genome assembly of Melastoma candidum provides insights into trichome evolution.</title>
        <authorList>
            <person name="Zhong Y."/>
            <person name="Wu W."/>
            <person name="Sun C."/>
            <person name="Zou P."/>
            <person name="Liu Y."/>
            <person name="Dai S."/>
            <person name="Zhou R."/>
        </authorList>
    </citation>
    <scope>NUCLEOTIDE SEQUENCE [LARGE SCALE GENOMIC DNA]</scope>
</reference>
<dbReference type="EMBL" id="CM042891">
    <property type="protein sequence ID" value="KAI4304355.1"/>
    <property type="molecule type" value="Genomic_DNA"/>
</dbReference>
<comment type="caution">
    <text evidence="1">The sequence shown here is derived from an EMBL/GenBank/DDBJ whole genome shotgun (WGS) entry which is preliminary data.</text>
</comment>
<sequence length="86" mass="9178">MVNVERFCVVLILTSAMVSVARGGIDGIWHVARATFYRDETGQGTMQGACGYGDLFEQGYGLETTALSTALFNDGLSCGFGTSRTQ</sequence>
<organism evidence="1 2">
    <name type="scientific">Melastoma candidum</name>
    <dbReference type="NCBI Taxonomy" id="119954"/>
    <lineage>
        <taxon>Eukaryota</taxon>
        <taxon>Viridiplantae</taxon>
        <taxon>Streptophyta</taxon>
        <taxon>Embryophyta</taxon>
        <taxon>Tracheophyta</taxon>
        <taxon>Spermatophyta</taxon>
        <taxon>Magnoliopsida</taxon>
        <taxon>eudicotyledons</taxon>
        <taxon>Gunneridae</taxon>
        <taxon>Pentapetalae</taxon>
        <taxon>rosids</taxon>
        <taxon>malvids</taxon>
        <taxon>Myrtales</taxon>
        <taxon>Melastomataceae</taxon>
        <taxon>Melastomatoideae</taxon>
        <taxon>Melastomateae</taxon>
        <taxon>Melastoma</taxon>
    </lineage>
</organism>
<gene>
    <name evidence="1" type="ORF">MLD38_039880</name>
</gene>
<evidence type="ECO:0000313" key="1">
    <source>
        <dbReference type="EMBL" id="KAI4304355.1"/>
    </source>
</evidence>
<protein>
    <submittedName>
        <fullName evidence="1">Uncharacterized protein</fullName>
    </submittedName>
</protein>
<keyword evidence="2" id="KW-1185">Reference proteome</keyword>
<accession>A0ACB9L4D0</accession>
<dbReference type="Proteomes" id="UP001057402">
    <property type="component" value="Chromosome 12"/>
</dbReference>
<name>A0ACB9L4D0_9MYRT</name>
<evidence type="ECO:0000313" key="2">
    <source>
        <dbReference type="Proteomes" id="UP001057402"/>
    </source>
</evidence>
<proteinExistence type="predicted"/>